<gene>
    <name evidence="1" type="ORF">CEE63_11470</name>
</gene>
<evidence type="ECO:0000313" key="1">
    <source>
        <dbReference type="EMBL" id="OWQ73768.1"/>
    </source>
</evidence>
<proteinExistence type="predicted"/>
<protein>
    <submittedName>
        <fullName evidence="1">Uncharacterized protein</fullName>
    </submittedName>
</protein>
<accession>A0A246I5B8</accession>
<sequence>MSEVLNVTFDLLFTQDTIDRLQGIPVSLPGLLPMDGLTPSAGDLVDLDVGGEQLPFQVRARRFRWKTGSHMIIQLTMKLPEEVSIPGSVLENRRTAQSHAH</sequence>
<reference evidence="1 2" key="1">
    <citation type="submission" date="2017-06" db="EMBL/GenBank/DDBJ databases">
        <authorList>
            <person name="Kim H.J."/>
            <person name="Triplett B.A."/>
        </authorList>
    </citation>
    <scope>NUCLEOTIDE SEQUENCE [LARGE SCALE GENOMIC DNA]</scope>
    <source>
        <strain evidence="1 2">594</strain>
    </source>
</reference>
<comment type="caution">
    <text evidence="1">The sequence shown here is derived from an EMBL/GenBank/DDBJ whole genome shotgun (WGS) entry which is preliminary data.</text>
</comment>
<name>A0A246I5B8_STEMA</name>
<organism evidence="1 2">
    <name type="scientific">Stenotrophomonas maltophilia</name>
    <name type="common">Pseudomonas maltophilia</name>
    <name type="synonym">Xanthomonas maltophilia</name>
    <dbReference type="NCBI Taxonomy" id="40324"/>
    <lineage>
        <taxon>Bacteria</taxon>
        <taxon>Pseudomonadati</taxon>
        <taxon>Pseudomonadota</taxon>
        <taxon>Gammaproteobacteria</taxon>
        <taxon>Lysobacterales</taxon>
        <taxon>Lysobacteraceae</taxon>
        <taxon>Stenotrophomonas</taxon>
        <taxon>Stenotrophomonas maltophilia group</taxon>
    </lineage>
</organism>
<dbReference type="AlphaFoldDB" id="A0A246I5B8"/>
<dbReference type="Proteomes" id="UP000197090">
    <property type="component" value="Unassembled WGS sequence"/>
</dbReference>
<dbReference type="RefSeq" id="WP_088497089.1">
    <property type="nucleotide sequence ID" value="NZ_NIVX01000076.1"/>
</dbReference>
<dbReference type="EMBL" id="NIVX01000076">
    <property type="protein sequence ID" value="OWQ73768.1"/>
    <property type="molecule type" value="Genomic_DNA"/>
</dbReference>
<evidence type="ECO:0000313" key="2">
    <source>
        <dbReference type="Proteomes" id="UP000197090"/>
    </source>
</evidence>